<dbReference type="InterPro" id="IPR000594">
    <property type="entry name" value="ThiF_NAD_FAD-bd"/>
</dbReference>
<dbReference type="OrthoDB" id="10261062at2759"/>
<name>A0A087SXA5_STEMI</name>
<dbReference type="OMA" id="WATEVDQ"/>
<evidence type="ECO:0000256" key="1">
    <source>
        <dbReference type="ARBA" id="ARBA00022679"/>
    </source>
</evidence>
<reference evidence="5 6" key="1">
    <citation type="submission" date="2013-11" db="EMBL/GenBank/DDBJ databases">
        <title>Genome sequencing of Stegodyphus mimosarum.</title>
        <authorList>
            <person name="Bechsgaard J."/>
        </authorList>
    </citation>
    <scope>NUCLEOTIDE SEQUENCE [LARGE SCALE GENOMIC DNA]</scope>
</reference>
<feature type="domain" description="THIF-type NAD/FAD binding fold" evidence="4">
    <location>
        <begin position="55"/>
        <end position="290"/>
    </location>
</feature>
<evidence type="ECO:0000256" key="3">
    <source>
        <dbReference type="ARBA" id="ARBA00022840"/>
    </source>
</evidence>
<dbReference type="NCBIfam" id="NF004281">
    <property type="entry name" value="PRK05690.1"/>
    <property type="match status" value="1"/>
</dbReference>
<gene>
    <name evidence="5" type="ORF">X975_05203</name>
</gene>
<organism evidence="5 6">
    <name type="scientific">Stegodyphus mimosarum</name>
    <name type="common">African social velvet spider</name>
    <dbReference type="NCBI Taxonomy" id="407821"/>
    <lineage>
        <taxon>Eukaryota</taxon>
        <taxon>Metazoa</taxon>
        <taxon>Ecdysozoa</taxon>
        <taxon>Arthropoda</taxon>
        <taxon>Chelicerata</taxon>
        <taxon>Arachnida</taxon>
        <taxon>Araneae</taxon>
        <taxon>Araneomorphae</taxon>
        <taxon>Entelegynae</taxon>
        <taxon>Eresoidea</taxon>
        <taxon>Eresidae</taxon>
        <taxon>Stegodyphus</taxon>
    </lineage>
</organism>
<dbReference type="Pfam" id="PF00899">
    <property type="entry name" value="ThiF"/>
    <property type="match status" value="1"/>
</dbReference>
<keyword evidence="5" id="KW-0548">Nucleotidyltransferase</keyword>
<dbReference type="AlphaFoldDB" id="A0A087SXA5"/>
<dbReference type="GO" id="GO:0032447">
    <property type="term" value="P:protein urmylation"/>
    <property type="evidence" value="ECO:0007669"/>
    <property type="project" value="TreeGrafter"/>
</dbReference>
<evidence type="ECO:0000313" key="6">
    <source>
        <dbReference type="Proteomes" id="UP000054359"/>
    </source>
</evidence>
<keyword evidence="3" id="KW-0067">ATP-binding</keyword>
<dbReference type="InterPro" id="IPR035985">
    <property type="entry name" value="Ubiquitin-activating_enz"/>
</dbReference>
<keyword evidence="2" id="KW-0547">Nucleotide-binding</keyword>
<feature type="non-terminal residue" evidence="5">
    <location>
        <position position="336"/>
    </location>
</feature>
<dbReference type="FunFam" id="3.40.50.720:FF:000033">
    <property type="entry name" value="Adenylyltransferase and sulfurtransferase MOCS3"/>
    <property type="match status" value="1"/>
</dbReference>
<dbReference type="Gene3D" id="3.40.50.720">
    <property type="entry name" value="NAD(P)-binding Rossmann-like Domain"/>
    <property type="match status" value="1"/>
</dbReference>
<keyword evidence="1 5" id="KW-0808">Transferase</keyword>
<protein>
    <submittedName>
        <fullName evidence="5">Adenylyltransferase and sulfurtransferase MOCS3</fullName>
    </submittedName>
</protein>
<dbReference type="PANTHER" id="PTHR10953">
    <property type="entry name" value="UBIQUITIN-ACTIVATING ENZYME E1"/>
    <property type="match status" value="1"/>
</dbReference>
<dbReference type="GO" id="GO:0005524">
    <property type="term" value="F:ATP binding"/>
    <property type="evidence" value="ECO:0007669"/>
    <property type="project" value="UniProtKB-KW"/>
</dbReference>
<dbReference type="GO" id="GO:0016779">
    <property type="term" value="F:nucleotidyltransferase activity"/>
    <property type="evidence" value="ECO:0007669"/>
    <property type="project" value="UniProtKB-KW"/>
</dbReference>
<evidence type="ECO:0000313" key="5">
    <source>
        <dbReference type="EMBL" id="KFM57494.1"/>
    </source>
</evidence>
<dbReference type="SUPFAM" id="SSF69572">
    <property type="entry name" value="Activating enzymes of the ubiquitin-like proteins"/>
    <property type="match status" value="1"/>
</dbReference>
<dbReference type="STRING" id="407821.A0A087SXA5"/>
<dbReference type="Proteomes" id="UP000054359">
    <property type="component" value="Unassembled WGS sequence"/>
</dbReference>
<dbReference type="InterPro" id="IPR045886">
    <property type="entry name" value="ThiF/MoeB/HesA"/>
</dbReference>
<proteinExistence type="predicted"/>
<dbReference type="GO" id="GO:0004792">
    <property type="term" value="F:thiosulfate-cyanide sulfurtransferase activity"/>
    <property type="evidence" value="ECO:0007669"/>
    <property type="project" value="TreeGrafter"/>
</dbReference>
<evidence type="ECO:0000259" key="4">
    <source>
        <dbReference type="Pfam" id="PF00899"/>
    </source>
</evidence>
<dbReference type="CDD" id="cd00757">
    <property type="entry name" value="ThiF_MoeB_HesA_family"/>
    <property type="match status" value="1"/>
</dbReference>
<sequence>MDENIENLKAMISERDEEIRLLKLQLKEKNAVSTNASLPTEVCEKDLSADEIMRYSRQLIMPEIGMRGQIALKKASVLIVGAGGLGCPAAIYLAAAGVGEIGIVDYDKVDLTNLHRQVAHVVSSVGREKCLSLLRSIKNINPHVKCNIYSVLLNKNNIEKIIQKYEIIIDASDNVPTRYLLNDASVLNKKVLVSGSALRFEGQLTVYNYLDGPCYRCLFPDPPPPNATTSCAEGGVLGAVTGVIGCLQALEVIKITIGLHPSYYKKMLVFDGLSGDIRVIKLRNKKSDCKICGNEPTIKQLVDYELFCNTSATDKDENISLLPSFSRITCKEYKKL</sequence>
<dbReference type="PANTHER" id="PTHR10953:SF102">
    <property type="entry name" value="ADENYLYLTRANSFERASE AND SULFURTRANSFERASE MOCS3"/>
    <property type="match status" value="1"/>
</dbReference>
<keyword evidence="6" id="KW-1185">Reference proteome</keyword>
<dbReference type="GO" id="GO:0005737">
    <property type="term" value="C:cytoplasm"/>
    <property type="evidence" value="ECO:0007669"/>
    <property type="project" value="TreeGrafter"/>
</dbReference>
<dbReference type="GO" id="GO:0042292">
    <property type="term" value="F:URM1 activating enzyme activity"/>
    <property type="evidence" value="ECO:0007669"/>
    <property type="project" value="TreeGrafter"/>
</dbReference>
<evidence type="ECO:0000256" key="2">
    <source>
        <dbReference type="ARBA" id="ARBA00022741"/>
    </source>
</evidence>
<dbReference type="EMBL" id="KK112385">
    <property type="protein sequence ID" value="KFM57494.1"/>
    <property type="molecule type" value="Genomic_DNA"/>
</dbReference>
<dbReference type="GO" id="GO:0002143">
    <property type="term" value="P:tRNA wobble position uridine thiolation"/>
    <property type="evidence" value="ECO:0007669"/>
    <property type="project" value="TreeGrafter"/>
</dbReference>
<accession>A0A087SXA5</accession>